<evidence type="ECO:0000259" key="1">
    <source>
        <dbReference type="Pfam" id="PF00408"/>
    </source>
</evidence>
<dbReference type="Pfam" id="PF00408">
    <property type="entry name" value="PGM_PMM_IV"/>
    <property type="match status" value="1"/>
</dbReference>
<dbReference type="AlphaFoldDB" id="A0A221T245"/>
<sequence length="65" mass="6950">MEVTTVDGVKLSFPGGFAMVRPSGTEPVVRLYVEASTEQDVRGLLDTLRALTLRHAAGPRSAHQG</sequence>
<feature type="domain" description="Alpha-D-phosphohexomutase C-terminal" evidence="1">
    <location>
        <begin position="5"/>
        <end position="49"/>
    </location>
</feature>
<protein>
    <recommendedName>
        <fullName evidence="1">Alpha-D-phosphohexomutase C-terminal domain-containing protein</fullName>
    </recommendedName>
</protein>
<dbReference type="RefSeq" id="WP_081425731.1">
    <property type="nucleotide sequence ID" value="NZ_CP021083.1"/>
</dbReference>
<keyword evidence="3" id="KW-1185">Reference proteome</keyword>
<dbReference type="GO" id="GO:0016868">
    <property type="term" value="F:intramolecular phosphotransferase activity"/>
    <property type="evidence" value="ECO:0007669"/>
    <property type="project" value="InterPro"/>
</dbReference>
<organism evidence="2 3">
    <name type="scientific">Deinococcus ficus</name>
    <dbReference type="NCBI Taxonomy" id="317577"/>
    <lineage>
        <taxon>Bacteria</taxon>
        <taxon>Thermotogati</taxon>
        <taxon>Deinococcota</taxon>
        <taxon>Deinococci</taxon>
        <taxon>Deinococcales</taxon>
        <taxon>Deinococcaceae</taxon>
        <taxon>Deinococcus</taxon>
    </lineage>
</organism>
<evidence type="ECO:0000313" key="3">
    <source>
        <dbReference type="Proteomes" id="UP000259030"/>
    </source>
</evidence>
<dbReference type="SUPFAM" id="SSF55957">
    <property type="entry name" value="Phosphoglucomutase, C-terminal domain"/>
    <property type="match status" value="1"/>
</dbReference>
<dbReference type="Gene3D" id="3.30.310.50">
    <property type="entry name" value="Alpha-D-phosphohexomutase, C-terminal domain"/>
    <property type="match status" value="1"/>
</dbReference>
<dbReference type="EMBL" id="CP021083">
    <property type="protein sequence ID" value="ASN82949.1"/>
    <property type="molecule type" value="Genomic_DNA"/>
</dbReference>
<dbReference type="InterPro" id="IPR036900">
    <property type="entry name" value="A-D-PHexomutase_C_sf"/>
</dbReference>
<keyword evidence="2" id="KW-0614">Plasmid</keyword>
<dbReference type="InterPro" id="IPR005843">
    <property type="entry name" value="A-D-PHexomutase_C"/>
</dbReference>
<dbReference type="KEGG" id="dfc:DFI_17335"/>
<accession>A0A221T245</accession>
<evidence type="ECO:0000313" key="2">
    <source>
        <dbReference type="EMBL" id="ASN82949.1"/>
    </source>
</evidence>
<name>A0A221T245_9DEIO</name>
<geneLocation type="plasmid" evidence="3">
    <name>pdfi2</name>
</geneLocation>
<gene>
    <name evidence="2" type="ORF">DFI_17335</name>
</gene>
<reference evidence="2 3" key="1">
    <citation type="submission" date="2017-05" db="EMBL/GenBank/DDBJ databases">
        <title>The complete genome sequence of Deinococcus ficus isolated from the rhizosphere of the Ficus religiosa L. in Taiwan.</title>
        <authorList>
            <person name="Wu K.-M."/>
            <person name="Liao T.-L."/>
            <person name="Liu Y.-M."/>
            <person name="Young C.-C."/>
            <person name="Tsai S.-F."/>
        </authorList>
    </citation>
    <scope>NUCLEOTIDE SEQUENCE [LARGE SCALE GENOMIC DNA]</scope>
    <source>
        <strain evidence="2 3">CC-FR2-10</strain>
        <plasmid evidence="3">pdfi2</plasmid>
    </source>
</reference>
<proteinExistence type="predicted"/>
<dbReference type="Proteomes" id="UP000259030">
    <property type="component" value="Plasmid pDFI2"/>
</dbReference>